<evidence type="ECO:0000256" key="1">
    <source>
        <dbReference type="SAM" id="SignalP"/>
    </source>
</evidence>
<dbReference type="Proteomes" id="UP000594454">
    <property type="component" value="Chromosome 3"/>
</dbReference>
<sequence>MKSMLLSWLFVLFTLSFIAESSQSPHRFMENEPVLDALDQILPNGELQNLLSSTSKYPERTKISLKEAMDARSGDAIQYVLSKLQMCFQDLSQNRKRGIYMTPRLGREIEFSG</sequence>
<protein>
    <submittedName>
        <fullName evidence="2">Uncharacterized protein</fullName>
    </submittedName>
</protein>
<dbReference type="InParanoid" id="A0A7R8YT53"/>
<evidence type="ECO:0000313" key="3">
    <source>
        <dbReference type="Proteomes" id="UP000594454"/>
    </source>
</evidence>
<dbReference type="EMBL" id="LR899011">
    <property type="protein sequence ID" value="CAD7084607.1"/>
    <property type="molecule type" value="Genomic_DNA"/>
</dbReference>
<gene>
    <name evidence="2" type="ORF">HERILL_LOCUS7491</name>
</gene>
<dbReference type="AlphaFoldDB" id="A0A7R8YT53"/>
<accession>A0A7R8YT53</accession>
<organism evidence="2 3">
    <name type="scientific">Hermetia illucens</name>
    <name type="common">Black soldier fly</name>
    <dbReference type="NCBI Taxonomy" id="343691"/>
    <lineage>
        <taxon>Eukaryota</taxon>
        <taxon>Metazoa</taxon>
        <taxon>Ecdysozoa</taxon>
        <taxon>Arthropoda</taxon>
        <taxon>Hexapoda</taxon>
        <taxon>Insecta</taxon>
        <taxon>Pterygota</taxon>
        <taxon>Neoptera</taxon>
        <taxon>Endopterygota</taxon>
        <taxon>Diptera</taxon>
        <taxon>Brachycera</taxon>
        <taxon>Stratiomyomorpha</taxon>
        <taxon>Stratiomyidae</taxon>
        <taxon>Hermetiinae</taxon>
        <taxon>Hermetia</taxon>
    </lineage>
</organism>
<feature type="signal peptide" evidence="1">
    <location>
        <begin position="1"/>
        <end position="21"/>
    </location>
</feature>
<reference evidence="2 3" key="1">
    <citation type="submission" date="2020-11" db="EMBL/GenBank/DDBJ databases">
        <authorList>
            <person name="Wallbank WR R."/>
            <person name="Pardo Diaz C."/>
            <person name="Kozak K."/>
            <person name="Martin S."/>
            <person name="Jiggins C."/>
            <person name="Moest M."/>
            <person name="Warren A I."/>
            <person name="Generalovic N T."/>
            <person name="Byers J.R.P. K."/>
            <person name="Montejo-Kovacevich G."/>
            <person name="Yen C E."/>
        </authorList>
    </citation>
    <scope>NUCLEOTIDE SEQUENCE [LARGE SCALE GENOMIC DNA]</scope>
</reference>
<evidence type="ECO:0000313" key="2">
    <source>
        <dbReference type="EMBL" id="CAD7084607.1"/>
    </source>
</evidence>
<name>A0A7R8YT53_HERIL</name>
<feature type="chain" id="PRO_5030991007" evidence="1">
    <location>
        <begin position="22"/>
        <end position="113"/>
    </location>
</feature>
<proteinExistence type="predicted"/>
<keyword evidence="1" id="KW-0732">Signal</keyword>
<keyword evidence="3" id="KW-1185">Reference proteome</keyword>